<evidence type="ECO:0000313" key="2">
    <source>
        <dbReference type="Proteomes" id="UP000478052"/>
    </source>
</evidence>
<dbReference type="Proteomes" id="UP000478052">
    <property type="component" value="Unassembled WGS sequence"/>
</dbReference>
<proteinExistence type="predicted"/>
<reference evidence="1 2" key="1">
    <citation type="submission" date="2019-08" db="EMBL/GenBank/DDBJ databases">
        <title>Whole genome of Aphis craccivora.</title>
        <authorList>
            <person name="Voronova N.V."/>
            <person name="Shulinski R.S."/>
            <person name="Bandarenka Y.V."/>
            <person name="Zhorov D.G."/>
            <person name="Warner D."/>
        </authorList>
    </citation>
    <scope>NUCLEOTIDE SEQUENCE [LARGE SCALE GENOMIC DNA]</scope>
    <source>
        <strain evidence="1">180601</strain>
        <tissue evidence="1">Whole Body</tissue>
    </source>
</reference>
<dbReference type="EMBL" id="VUJU01001867">
    <property type="protein sequence ID" value="KAF0763506.1"/>
    <property type="molecule type" value="Genomic_DNA"/>
</dbReference>
<dbReference type="AlphaFoldDB" id="A0A6G0Z054"/>
<name>A0A6G0Z054_APHCR</name>
<protein>
    <submittedName>
        <fullName evidence="1">Uncharacterized protein</fullName>
    </submittedName>
</protein>
<accession>A0A6G0Z054</accession>
<keyword evidence="2" id="KW-1185">Reference proteome</keyword>
<comment type="caution">
    <text evidence="1">The sequence shown here is derived from an EMBL/GenBank/DDBJ whole genome shotgun (WGS) entry which is preliminary data.</text>
</comment>
<evidence type="ECO:0000313" key="1">
    <source>
        <dbReference type="EMBL" id="KAF0763506.1"/>
    </source>
</evidence>
<organism evidence="1 2">
    <name type="scientific">Aphis craccivora</name>
    <name type="common">Cowpea aphid</name>
    <dbReference type="NCBI Taxonomy" id="307492"/>
    <lineage>
        <taxon>Eukaryota</taxon>
        <taxon>Metazoa</taxon>
        <taxon>Ecdysozoa</taxon>
        <taxon>Arthropoda</taxon>
        <taxon>Hexapoda</taxon>
        <taxon>Insecta</taxon>
        <taxon>Pterygota</taxon>
        <taxon>Neoptera</taxon>
        <taxon>Paraneoptera</taxon>
        <taxon>Hemiptera</taxon>
        <taxon>Sternorrhyncha</taxon>
        <taxon>Aphidomorpha</taxon>
        <taxon>Aphidoidea</taxon>
        <taxon>Aphididae</taxon>
        <taxon>Aphidini</taxon>
        <taxon>Aphis</taxon>
        <taxon>Aphis</taxon>
    </lineage>
</organism>
<gene>
    <name evidence="1" type="ORF">FWK35_00008645</name>
</gene>
<sequence length="18" mass="2047">MICVIDANRFLNSLTLHS</sequence>